<reference evidence="6 7" key="1">
    <citation type="submission" date="2017-09" db="EMBL/GenBank/DDBJ databases">
        <title>Depth-based differentiation of microbial function through sediment-hosted aquifers and enrichment of novel symbionts in the deep terrestrial subsurface.</title>
        <authorList>
            <person name="Probst A.J."/>
            <person name="Ladd B."/>
            <person name="Jarett J.K."/>
            <person name="Geller-Mcgrath D.E."/>
            <person name="Sieber C.M."/>
            <person name="Emerson J.B."/>
            <person name="Anantharaman K."/>
            <person name="Thomas B.C."/>
            <person name="Malmstrom R."/>
            <person name="Stieglmeier M."/>
            <person name="Klingl A."/>
            <person name="Woyke T."/>
            <person name="Ryan C.M."/>
            <person name="Banfield J.F."/>
        </authorList>
    </citation>
    <scope>NUCLEOTIDE SEQUENCE [LARGE SCALE GENOMIC DNA]</scope>
    <source>
        <strain evidence="6">CG10_big_fil_rev_8_21_14_0_10_31_9</strain>
    </source>
</reference>
<dbReference type="Gene3D" id="1.10.287.610">
    <property type="entry name" value="Helix hairpin bin"/>
    <property type="match status" value="1"/>
</dbReference>
<evidence type="ECO:0000313" key="6">
    <source>
        <dbReference type="EMBL" id="PIR44340.1"/>
    </source>
</evidence>
<keyword evidence="2 5" id="KW-0689">Ribosomal protein</keyword>
<evidence type="ECO:0000256" key="4">
    <source>
        <dbReference type="ARBA" id="ARBA00035256"/>
    </source>
</evidence>
<dbReference type="Pfam" id="PF00318">
    <property type="entry name" value="Ribosomal_S2"/>
    <property type="match status" value="1"/>
</dbReference>
<dbReference type="AlphaFoldDB" id="A0A2H0RD22"/>
<dbReference type="EMBL" id="PCXV01000008">
    <property type="protein sequence ID" value="PIR44340.1"/>
    <property type="molecule type" value="Genomic_DNA"/>
</dbReference>
<dbReference type="Gene3D" id="3.40.50.10490">
    <property type="entry name" value="Glucose-6-phosphate isomerase like protein, domain 1"/>
    <property type="match status" value="1"/>
</dbReference>
<sequence length="255" mass="29123">MSDPANKKIDILTDEIVQKEETTNFDTTVIKEMAENGVMYGHRKARTQPRFKSFIFTTRNGIEIIDLPKTLQAIETVAEFFNKQIAEKKTVLLVGVQPSSWNAVESFAKKYGFAYIKNGWIGGLITNFKIIYQRLEHFRKLQKDMDKGELEKYTKKERVVIGRSIEKMRGMFEGLETMTKVPDVVFVIDTSIKNHMTALKEAKLSKIPVVAIIDSDDNPDLVDFPIPANDHSKMSIEWVMNNLANRLQSTDNSAK</sequence>
<dbReference type="NCBIfam" id="TIGR01011">
    <property type="entry name" value="rpsB_bact"/>
    <property type="match status" value="1"/>
</dbReference>
<evidence type="ECO:0000313" key="7">
    <source>
        <dbReference type="Proteomes" id="UP000231602"/>
    </source>
</evidence>
<accession>A0A2H0RD22</accession>
<dbReference type="GO" id="GO:0003735">
    <property type="term" value="F:structural constituent of ribosome"/>
    <property type="evidence" value="ECO:0007669"/>
    <property type="project" value="InterPro"/>
</dbReference>
<dbReference type="InterPro" id="IPR001865">
    <property type="entry name" value="Ribosomal_uS2"/>
</dbReference>
<comment type="caution">
    <text evidence="6">The sequence shown here is derived from an EMBL/GenBank/DDBJ whole genome shotgun (WGS) entry which is preliminary data.</text>
</comment>
<name>A0A2H0RD22_9BACT</name>
<evidence type="ECO:0000256" key="5">
    <source>
        <dbReference type="HAMAP-Rule" id="MF_00291"/>
    </source>
</evidence>
<dbReference type="HAMAP" id="MF_00291_B">
    <property type="entry name" value="Ribosomal_uS2_B"/>
    <property type="match status" value="1"/>
</dbReference>
<comment type="similarity">
    <text evidence="1 5">Belongs to the universal ribosomal protein uS2 family.</text>
</comment>
<dbReference type="GO" id="GO:0015935">
    <property type="term" value="C:small ribosomal subunit"/>
    <property type="evidence" value="ECO:0007669"/>
    <property type="project" value="InterPro"/>
</dbReference>
<dbReference type="Proteomes" id="UP000231602">
    <property type="component" value="Unassembled WGS sequence"/>
</dbReference>
<evidence type="ECO:0000256" key="1">
    <source>
        <dbReference type="ARBA" id="ARBA00006242"/>
    </source>
</evidence>
<evidence type="ECO:0000256" key="3">
    <source>
        <dbReference type="ARBA" id="ARBA00023274"/>
    </source>
</evidence>
<evidence type="ECO:0000256" key="2">
    <source>
        <dbReference type="ARBA" id="ARBA00022980"/>
    </source>
</evidence>
<gene>
    <name evidence="5 6" type="primary">rpsB</name>
    <name evidence="6" type="ORF">COV23_00260</name>
</gene>
<protein>
    <recommendedName>
        <fullName evidence="4 5">Small ribosomal subunit protein uS2</fullName>
    </recommendedName>
</protein>
<keyword evidence="3 5" id="KW-0687">Ribonucleoprotein</keyword>
<proteinExistence type="inferred from homology"/>
<dbReference type="InterPro" id="IPR005706">
    <property type="entry name" value="Ribosomal_uS2_bac/mit/plastid"/>
</dbReference>
<dbReference type="CDD" id="cd01425">
    <property type="entry name" value="RPS2"/>
    <property type="match status" value="1"/>
</dbReference>
<dbReference type="InterPro" id="IPR023591">
    <property type="entry name" value="Ribosomal_uS2_flav_dom_sf"/>
</dbReference>
<dbReference type="PANTHER" id="PTHR12534">
    <property type="entry name" value="30S RIBOSOMAL PROTEIN S2 PROKARYOTIC AND ORGANELLAR"/>
    <property type="match status" value="1"/>
</dbReference>
<dbReference type="PANTHER" id="PTHR12534:SF0">
    <property type="entry name" value="SMALL RIBOSOMAL SUBUNIT PROTEIN US2M"/>
    <property type="match status" value="1"/>
</dbReference>
<organism evidence="6 7">
    <name type="scientific">Candidatus Wolfebacteria bacterium CG10_big_fil_rev_8_21_14_0_10_31_9</name>
    <dbReference type="NCBI Taxonomy" id="1975070"/>
    <lineage>
        <taxon>Bacteria</taxon>
        <taxon>Candidatus Wolfeibacteriota</taxon>
    </lineage>
</organism>
<dbReference type="GO" id="GO:0006412">
    <property type="term" value="P:translation"/>
    <property type="evidence" value="ECO:0007669"/>
    <property type="project" value="UniProtKB-UniRule"/>
</dbReference>
<dbReference type="PRINTS" id="PR00395">
    <property type="entry name" value="RIBOSOMALS2"/>
</dbReference>
<dbReference type="SUPFAM" id="SSF52313">
    <property type="entry name" value="Ribosomal protein S2"/>
    <property type="match status" value="1"/>
</dbReference>